<evidence type="ECO:0000313" key="2">
    <source>
        <dbReference type="EMBL" id="CAB4144107.1"/>
    </source>
</evidence>
<proteinExistence type="predicted"/>
<evidence type="ECO:0000313" key="3">
    <source>
        <dbReference type="EMBL" id="CAB4189280.1"/>
    </source>
</evidence>
<evidence type="ECO:0000256" key="1">
    <source>
        <dbReference type="SAM" id="MobiDB-lite"/>
    </source>
</evidence>
<sequence>MPSAPTLLQNVIARGLVADRPAAALAGRLWYATDESTFYRDNGTTWDELPTGAVDSVDGMTGVVDLTETYEPIGAADAAVTAHDIDPAAHTDLFAAKADATQPVSPTVYPFYTGGTPISYSNTAPDDTYHTIGSGDMGDSGITGPVVAGEFRIFVSAAAAGTEIAIRITVNPDAGGGPLTSTKTATTSTGSVGGGTNEIVFDMAADLGYGGPVYPADAVLIEWANLSATTTVLYSASFWAEIPNEPSAVAYFVDVDAAIAAHVAELDPHPQYLTETEADAIYIQQIEKGSALGVATLDAAGFIPTDQLPGLALTTTFVVGSQALMLGLAADTGDICVRTDISETYVLDGTGDPTILANWIHLLSPTDAVASVDGRAGVVTLSDLYDASGAAASAVSTHASVSTSVHGITNTANLVYTGDSRLTDARTPTAHASSHNAGGSDALAIDAAAGTGSLRTLGTSSTSAAAGNDARLSDARTPTAHASSHNSGGSDALAIDAAAGTGSLRTLGTTATSATAGNDSRLSDTRTPSDAAYRGIEGALYGRPGVVATYPWPSPSTTTLSVTSGAPRNVMIRPVRALTVSKLACAVSTAPTTTTLFRLGIYTVTRGSGTTLTLNLVARTAASATNPVAGYNSYALDTTGGYPATYTFDPTLAYAFAVCWVGTGALSMQAIPTSGVGNWATTAIATDYDVYGYNERTNAMGTGKTDFDTSYANASGSSTARLFIRAEE</sequence>
<organism evidence="3">
    <name type="scientific">uncultured Caudovirales phage</name>
    <dbReference type="NCBI Taxonomy" id="2100421"/>
    <lineage>
        <taxon>Viruses</taxon>
        <taxon>Duplodnaviria</taxon>
        <taxon>Heunggongvirae</taxon>
        <taxon>Uroviricota</taxon>
        <taxon>Caudoviricetes</taxon>
        <taxon>Peduoviridae</taxon>
        <taxon>Maltschvirus</taxon>
        <taxon>Maltschvirus maltsch</taxon>
    </lineage>
</organism>
<reference evidence="3" key="1">
    <citation type="submission" date="2020-05" db="EMBL/GenBank/DDBJ databases">
        <authorList>
            <person name="Chiriac C."/>
            <person name="Salcher M."/>
            <person name="Ghai R."/>
            <person name="Kavagutti S V."/>
        </authorList>
    </citation>
    <scope>NUCLEOTIDE SEQUENCE</scope>
</reference>
<feature type="region of interest" description="Disordered" evidence="1">
    <location>
        <begin position="456"/>
        <end position="490"/>
    </location>
</feature>
<protein>
    <submittedName>
        <fullName evidence="3">Uncharacterized protein</fullName>
    </submittedName>
</protein>
<accession>A0A6J5QXF1</accession>
<name>A0A6J5QXF1_9CAUD</name>
<feature type="compositionally biased region" description="Polar residues" evidence="1">
    <location>
        <begin position="480"/>
        <end position="489"/>
    </location>
</feature>
<feature type="compositionally biased region" description="Low complexity" evidence="1">
    <location>
        <begin position="456"/>
        <end position="467"/>
    </location>
</feature>
<dbReference type="EMBL" id="LR797138">
    <property type="protein sequence ID" value="CAB4189280.1"/>
    <property type="molecule type" value="Genomic_DNA"/>
</dbReference>
<dbReference type="EMBL" id="LR796430">
    <property type="protein sequence ID" value="CAB4144107.1"/>
    <property type="molecule type" value="Genomic_DNA"/>
</dbReference>
<feature type="region of interest" description="Disordered" evidence="1">
    <location>
        <begin position="510"/>
        <end position="529"/>
    </location>
</feature>
<gene>
    <name evidence="3" type="ORF">UFOVP1189_35</name>
    <name evidence="2" type="ORF">UFOVP464_20</name>
</gene>